<dbReference type="AlphaFoldDB" id="A0A135V5N0"/>
<feature type="region of interest" description="Disordered" evidence="1">
    <location>
        <begin position="443"/>
        <end position="470"/>
    </location>
</feature>
<dbReference type="OrthoDB" id="4203030at2759"/>
<evidence type="ECO:0000256" key="1">
    <source>
        <dbReference type="SAM" id="MobiDB-lite"/>
    </source>
</evidence>
<gene>
    <name evidence="2" type="ORF">CSAL01_04216</name>
</gene>
<reference evidence="2 3" key="1">
    <citation type="submission" date="2014-02" db="EMBL/GenBank/DDBJ databases">
        <title>The genome sequence of Colletotrichum salicis CBS 607.94.</title>
        <authorList>
            <person name="Baroncelli R."/>
            <person name="Thon M.R."/>
        </authorList>
    </citation>
    <scope>NUCLEOTIDE SEQUENCE [LARGE SCALE GENOMIC DNA]</scope>
    <source>
        <strain evidence="2 3">CBS 607.94</strain>
    </source>
</reference>
<feature type="compositionally biased region" description="Low complexity" evidence="1">
    <location>
        <begin position="73"/>
        <end position="86"/>
    </location>
</feature>
<feature type="region of interest" description="Disordered" evidence="1">
    <location>
        <begin position="65"/>
        <end position="86"/>
    </location>
</feature>
<accession>A0A135V5N0</accession>
<dbReference type="EMBL" id="JFFI01000415">
    <property type="protein sequence ID" value="KXH67837.1"/>
    <property type="molecule type" value="Genomic_DNA"/>
</dbReference>
<organism evidence="2 3">
    <name type="scientific">Colletotrichum salicis</name>
    <dbReference type="NCBI Taxonomy" id="1209931"/>
    <lineage>
        <taxon>Eukaryota</taxon>
        <taxon>Fungi</taxon>
        <taxon>Dikarya</taxon>
        <taxon>Ascomycota</taxon>
        <taxon>Pezizomycotina</taxon>
        <taxon>Sordariomycetes</taxon>
        <taxon>Hypocreomycetidae</taxon>
        <taxon>Glomerellales</taxon>
        <taxon>Glomerellaceae</taxon>
        <taxon>Colletotrichum</taxon>
        <taxon>Colletotrichum acutatum species complex</taxon>
    </lineage>
</organism>
<sequence>MLGDGTSAPGTRRLGEPLLLRPLQLVQAMADVVAVSSLLRSSALFIAYPQPLRGEKAPRQYKGTIHAQPACHPSSSARPPSVASTPHPSLCISKRKTIHLACIVLPSLAWPRHHTLHSKEAILSPASGWASIIVLVPYSRVLHHLLRSTWKHKGSSLDLPATLILELRLRSYFERPDPPPQSDGQHLSFYSPHFTLDRLLLNSESFAYRLTHYSTEDFAFNMAAAVAEHPRFFPSHHDALSHDDFETASIRSAAPSYFSDAPSYHSIAPHPEPIPPYSPPANNNSMNRTATGSTQHPTSLLPAVPAPSRSGNSTPQPHRTTGLPPIPPVAASAPRLDQFRIPTWSTVHTNPTLNNVARRRMNQGADPVAHLRRFMSERMAEEEAAQRARDFRPLEDPYLVGEEAAASARRERLARESGEDILWDEDRRWNRFLAQMQTWEDRDRSGWRNLRQPPPTQRKKLARRLAGRLW</sequence>
<proteinExistence type="predicted"/>
<feature type="compositionally biased region" description="Pro residues" evidence="1">
    <location>
        <begin position="270"/>
        <end position="279"/>
    </location>
</feature>
<keyword evidence="3" id="KW-1185">Reference proteome</keyword>
<comment type="caution">
    <text evidence="2">The sequence shown here is derived from an EMBL/GenBank/DDBJ whole genome shotgun (WGS) entry which is preliminary data.</text>
</comment>
<name>A0A135V5N0_9PEZI</name>
<feature type="compositionally biased region" description="Polar residues" evidence="1">
    <location>
        <begin position="309"/>
        <end position="319"/>
    </location>
</feature>
<protein>
    <submittedName>
        <fullName evidence="2">Uncharacterized protein</fullName>
    </submittedName>
</protein>
<feature type="compositionally biased region" description="Polar residues" evidence="1">
    <location>
        <begin position="282"/>
        <end position="298"/>
    </location>
</feature>
<evidence type="ECO:0000313" key="3">
    <source>
        <dbReference type="Proteomes" id="UP000070121"/>
    </source>
</evidence>
<evidence type="ECO:0000313" key="2">
    <source>
        <dbReference type="EMBL" id="KXH67837.1"/>
    </source>
</evidence>
<feature type="compositionally biased region" description="Basic residues" evidence="1">
    <location>
        <begin position="457"/>
        <end position="470"/>
    </location>
</feature>
<feature type="region of interest" description="Disordered" evidence="1">
    <location>
        <begin position="268"/>
        <end position="326"/>
    </location>
</feature>
<dbReference type="Proteomes" id="UP000070121">
    <property type="component" value="Unassembled WGS sequence"/>
</dbReference>